<name>A0ABR1B764_POLSC</name>
<evidence type="ECO:0000313" key="4">
    <source>
        <dbReference type="Proteomes" id="UP001359485"/>
    </source>
</evidence>
<dbReference type="Proteomes" id="UP001359485">
    <property type="component" value="Unassembled WGS sequence"/>
</dbReference>
<evidence type="ECO:0000313" key="3">
    <source>
        <dbReference type="EMBL" id="KAK6637326.1"/>
    </source>
</evidence>
<feature type="region of interest" description="Disordered" evidence="2">
    <location>
        <begin position="41"/>
        <end position="68"/>
    </location>
</feature>
<keyword evidence="4" id="KW-1185">Reference proteome</keyword>
<feature type="region of interest" description="Disordered" evidence="2">
    <location>
        <begin position="501"/>
        <end position="539"/>
    </location>
</feature>
<proteinExistence type="predicted"/>
<protein>
    <submittedName>
        <fullName evidence="3">Uncharacterized protein</fullName>
    </submittedName>
</protein>
<keyword evidence="1" id="KW-0175">Coiled coil</keyword>
<reference evidence="3 4" key="1">
    <citation type="submission" date="2023-09" db="EMBL/GenBank/DDBJ databases">
        <title>Genomes of two closely related lineages of the louse Polyplax serrata with different host specificities.</title>
        <authorList>
            <person name="Martinu J."/>
            <person name="Tarabai H."/>
            <person name="Stefka J."/>
            <person name="Hypsa V."/>
        </authorList>
    </citation>
    <scope>NUCLEOTIDE SEQUENCE [LARGE SCALE GENOMIC DNA]</scope>
    <source>
        <strain evidence="3">98ZLc_SE</strain>
    </source>
</reference>
<feature type="compositionally biased region" description="Basic and acidic residues" evidence="2">
    <location>
        <begin position="294"/>
        <end position="317"/>
    </location>
</feature>
<sequence>MSKNAVRRLQKLHNELKSVISIYDAASSSLADLQVTHGLHGKAQQATGRNISTKKPGSAPSCSSTSTGSYRDADYALDTSHRVRQFLQAEFGKDILSTEAHGLFEADVSDKYGLLLSPSKSLEAAKKVLELNNYYSRDEVSENEQSIFYENFEGIRGSESSSNYAQKQGRIQKSGQKVSTSATDELIAGDFDQSNTPKYLSCSKKKENYKAISVPASRRPVTVKSCPEPQQEILYFGKTYTRHDIPKKIPRLEKHRQPHYAIAHRTVCPERSNLEGNNLNRSRWNEGASGRNRGRSESKDTIRINRSDTRRHGSEDGYRKNLDLEKLMKTQQLESTEFEANELSKIIEKSQEKLEKMEVSKNLAIDIAKQLVSKYDEIKNSKNKLIDRLQMVEQDNERLSNEIKWERDTKVKLEHNMEELKVESKTKLQERERKTKEVLEENVSLRERIKELERQHAEELIEKQKETDHALKKRFAERSTELGKILHQKCTVELQKRNEMEEHNLSVNRKEKDDTSSKIKERAGKSSREIKEMRRDEEVQRLTTENSELIKKIEELSRLLSDKQSRVQSLETKMVDLEEEVRSQRHSLREKTERLEDTNKELDSIRRNSKELEEQVKLLRQSIESFDQLHQNLIGKTTDYENQIRNLQGELKHFDENNTKLRGELENEKDALLIKNKIIDDQQETIKQLREKAEEVKTLMKKNESLERMINIERDEKLELQDAVERLKWRKDELKKKIKSLEGDLLLAPQEVVRDLQKTQMVLHELENQVQLKQKEWELHLQSLIKEKEQACSVAEFATKKLVQTTNEFHKQSEAHKRLHKVLAENLAEKERYLREINEKMNQSCYESILADVEKEKLKRREIGVDAWQSTQHGSLLVNRYLNLNTEIQDLSRLNN</sequence>
<dbReference type="Gene3D" id="1.10.287.1490">
    <property type="match status" value="1"/>
</dbReference>
<dbReference type="EMBL" id="JAWJWF010000002">
    <property type="protein sequence ID" value="KAK6637326.1"/>
    <property type="molecule type" value="Genomic_DNA"/>
</dbReference>
<evidence type="ECO:0000256" key="1">
    <source>
        <dbReference type="SAM" id="Coils"/>
    </source>
</evidence>
<feature type="compositionally biased region" description="Low complexity" evidence="2">
    <location>
        <begin position="56"/>
        <end position="68"/>
    </location>
</feature>
<feature type="coiled-coil region" evidence="1">
    <location>
        <begin position="539"/>
        <end position="776"/>
    </location>
</feature>
<organism evidence="3 4">
    <name type="scientific">Polyplax serrata</name>
    <name type="common">Common mouse louse</name>
    <dbReference type="NCBI Taxonomy" id="468196"/>
    <lineage>
        <taxon>Eukaryota</taxon>
        <taxon>Metazoa</taxon>
        <taxon>Ecdysozoa</taxon>
        <taxon>Arthropoda</taxon>
        <taxon>Hexapoda</taxon>
        <taxon>Insecta</taxon>
        <taxon>Pterygota</taxon>
        <taxon>Neoptera</taxon>
        <taxon>Paraneoptera</taxon>
        <taxon>Psocodea</taxon>
        <taxon>Troctomorpha</taxon>
        <taxon>Phthiraptera</taxon>
        <taxon>Anoplura</taxon>
        <taxon>Polyplacidae</taxon>
        <taxon>Polyplax</taxon>
    </lineage>
</organism>
<feature type="region of interest" description="Disordered" evidence="2">
    <location>
        <begin position="273"/>
        <end position="317"/>
    </location>
</feature>
<evidence type="ECO:0000256" key="2">
    <source>
        <dbReference type="SAM" id="MobiDB-lite"/>
    </source>
</evidence>
<comment type="caution">
    <text evidence="3">The sequence shown here is derived from an EMBL/GenBank/DDBJ whole genome shotgun (WGS) entry which is preliminary data.</text>
</comment>
<accession>A0ABR1B764</accession>
<feature type="compositionally biased region" description="Polar residues" evidence="2">
    <location>
        <begin position="44"/>
        <end position="55"/>
    </location>
</feature>
<feature type="coiled-coil region" evidence="1">
    <location>
        <begin position="333"/>
        <end position="469"/>
    </location>
</feature>
<gene>
    <name evidence="3" type="ORF">RUM44_007741</name>
</gene>